<gene>
    <name evidence="2" type="ORF">ACAOBT_LOCUS29986</name>
</gene>
<dbReference type="Proteomes" id="UP001152888">
    <property type="component" value="Unassembled WGS sequence"/>
</dbReference>
<comment type="caution">
    <text evidence="2">The sequence shown here is derived from an EMBL/GenBank/DDBJ whole genome shotgun (WGS) entry which is preliminary data.</text>
</comment>
<evidence type="ECO:0000256" key="1">
    <source>
        <dbReference type="SAM" id="MobiDB-lite"/>
    </source>
</evidence>
<evidence type="ECO:0000313" key="2">
    <source>
        <dbReference type="EMBL" id="CAH2008052.1"/>
    </source>
</evidence>
<feature type="region of interest" description="Disordered" evidence="1">
    <location>
        <begin position="55"/>
        <end position="82"/>
    </location>
</feature>
<accession>A0A9P0LY87</accession>
<reference evidence="2" key="1">
    <citation type="submission" date="2022-03" db="EMBL/GenBank/DDBJ databases">
        <authorList>
            <person name="Sayadi A."/>
        </authorList>
    </citation>
    <scope>NUCLEOTIDE SEQUENCE</scope>
</reference>
<evidence type="ECO:0000313" key="3">
    <source>
        <dbReference type="Proteomes" id="UP001152888"/>
    </source>
</evidence>
<sequence length="127" mass="14362">MVYEARLCPKKRLLRCGSSLGVPDKETEFNDGFNRRRPQTVAGCRIGKGLAVPKVGRTGRRERRSHKEGRVRNDKLCDDRPPTLAERAVTSSSAHRARIICRSEITLNRCVIIIVVNTNGSKTILWY</sequence>
<organism evidence="2 3">
    <name type="scientific">Acanthoscelides obtectus</name>
    <name type="common">Bean weevil</name>
    <name type="synonym">Bruchus obtectus</name>
    <dbReference type="NCBI Taxonomy" id="200917"/>
    <lineage>
        <taxon>Eukaryota</taxon>
        <taxon>Metazoa</taxon>
        <taxon>Ecdysozoa</taxon>
        <taxon>Arthropoda</taxon>
        <taxon>Hexapoda</taxon>
        <taxon>Insecta</taxon>
        <taxon>Pterygota</taxon>
        <taxon>Neoptera</taxon>
        <taxon>Endopterygota</taxon>
        <taxon>Coleoptera</taxon>
        <taxon>Polyphaga</taxon>
        <taxon>Cucujiformia</taxon>
        <taxon>Chrysomeloidea</taxon>
        <taxon>Chrysomelidae</taxon>
        <taxon>Bruchinae</taxon>
        <taxon>Bruchini</taxon>
        <taxon>Acanthoscelides</taxon>
    </lineage>
</organism>
<dbReference type="AlphaFoldDB" id="A0A9P0LY87"/>
<proteinExistence type="predicted"/>
<feature type="compositionally biased region" description="Basic and acidic residues" evidence="1">
    <location>
        <begin position="68"/>
        <end position="81"/>
    </location>
</feature>
<keyword evidence="3" id="KW-1185">Reference proteome</keyword>
<protein>
    <submittedName>
        <fullName evidence="2">Uncharacterized protein</fullName>
    </submittedName>
</protein>
<dbReference type="EMBL" id="CAKOFQ010007781">
    <property type="protein sequence ID" value="CAH2008052.1"/>
    <property type="molecule type" value="Genomic_DNA"/>
</dbReference>
<name>A0A9P0LY87_ACAOB</name>
<feature type="compositionally biased region" description="Basic residues" evidence="1">
    <location>
        <begin position="57"/>
        <end position="67"/>
    </location>
</feature>